<dbReference type="PRINTS" id="PR00625">
    <property type="entry name" value="JDOMAIN"/>
</dbReference>
<dbReference type="InterPro" id="IPR018253">
    <property type="entry name" value="DnaJ_domain_CS"/>
</dbReference>
<evidence type="ECO:0000313" key="3">
    <source>
        <dbReference type="EMBL" id="KAK4763372.1"/>
    </source>
</evidence>
<dbReference type="InterPro" id="IPR001623">
    <property type="entry name" value="DnaJ_domain"/>
</dbReference>
<dbReference type="CDD" id="cd06257">
    <property type="entry name" value="DnaJ"/>
    <property type="match status" value="1"/>
</dbReference>
<dbReference type="PROSITE" id="PS50076">
    <property type="entry name" value="DNAJ_2"/>
    <property type="match status" value="1"/>
</dbReference>
<proteinExistence type="predicted"/>
<evidence type="ECO:0000259" key="2">
    <source>
        <dbReference type="PROSITE" id="PS50076"/>
    </source>
</evidence>
<accession>A0AAN7KGT8</accession>
<feature type="compositionally biased region" description="Basic residues" evidence="1">
    <location>
        <begin position="157"/>
        <end position="171"/>
    </location>
</feature>
<feature type="region of interest" description="Disordered" evidence="1">
    <location>
        <begin position="152"/>
        <end position="180"/>
    </location>
</feature>
<dbReference type="AlphaFoldDB" id="A0AAN7KGT8"/>
<evidence type="ECO:0000256" key="1">
    <source>
        <dbReference type="SAM" id="MobiDB-lite"/>
    </source>
</evidence>
<dbReference type="SMART" id="SM00271">
    <property type="entry name" value="DnaJ"/>
    <property type="match status" value="1"/>
</dbReference>
<keyword evidence="4" id="KW-1185">Reference proteome</keyword>
<name>A0AAN7KGT8_TRANT</name>
<dbReference type="SUPFAM" id="SSF46565">
    <property type="entry name" value="Chaperone J-domain"/>
    <property type="match status" value="1"/>
</dbReference>
<evidence type="ECO:0000313" key="4">
    <source>
        <dbReference type="Proteomes" id="UP001346149"/>
    </source>
</evidence>
<dbReference type="Pfam" id="PF23551">
    <property type="entry name" value="Zn_ribbon_20"/>
    <property type="match status" value="1"/>
</dbReference>
<dbReference type="EMBL" id="JAXQNO010000024">
    <property type="protein sequence ID" value="KAK4763372.1"/>
    <property type="molecule type" value="Genomic_DNA"/>
</dbReference>
<comment type="caution">
    <text evidence="3">The sequence shown here is derived from an EMBL/GenBank/DDBJ whole genome shotgun (WGS) entry which is preliminary data.</text>
</comment>
<dbReference type="Proteomes" id="UP001346149">
    <property type="component" value="Unassembled WGS sequence"/>
</dbReference>
<feature type="compositionally biased region" description="Polar residues" evidence="1">
    <location>
        <begin position="254"/>
        <end position="271"/>
    </location>
</feature>
<dbReference type="Gene3D" id="1.10.287.110">
    <property type="entry name" value="DnaJ domain"/>
    <property type="match status" value="1"/>
</dbReference>
<feature type="domain" description="J" evidence="2">
    <location>
        <begin position="66"/>
        <end position="130"/>
    </location>
</feature>
<protein>
    <recommendedName>
        <fullName evidence="2">J domain-containing protein</fullName>
    </recommendedName>
</protein>
<dbReference type="InterPro" id="IPR036869">
    <property type="entry name" value="J_dom_sf"/>
</dbReference>
<organism evidence="3 4">
    <name type="scientific">Trapa natans</name>
    <name type="common">Water chestnut</name>
    <dbReference type="NCBI Taxonomy" id="22666"/>
    <lineage>
        <taxon>Eukaryota</taxon>
        <taxon>Viridiplantae</taxon>
        <taxon>Streptophyta</taxon>
        <taxon>Embryophyta</taxon>
        <taxon>Tracheophyta</taxon>
        <taxon>Spermatophyta</taxon>
        <taxon>Magnoliopsida</taxon>
        <taxon>eudicotyledons</taxon>
        <taxon>Gunneridae</taxon>
        <taxon>Pentapetalae</taxon>
        <taxon>rosids</taxon>
        <taxon>malvids</taxon>
        <taxon>Myrtales</taxon>
        <taxon>Lythraceae</taxon>
        <taxon>Trapa</taxon>
    </lineage>
</organism>
<gene>
    <name evidence="3" type="ORF">SAY86_009140</name>
</gene>
<dbReference type="PROSITE" id="PS00636">
    <property type="entry name" value="DNAJ_1"/>
    <property type="match status" value="1"/>
</dbReference>
<sequence length="280" mass="31418">MECNKDDAIRAKEIAEKKFMEKDMAGAKKFALKAQRLYPELEGIYQMLASLDVHASAENKIHGVSDWYGILGVSPSADDEAMRKQFRKLALMLHPDKNKSAGADEAFKLVSEAWSVLSDKAKRGAYDLKRKARAFSTVSAVTDEASAAPRASSHCNFKARKRASRTSKMHRTAPENTENSQYSEKLIHGTFWTVCYGCSTQFEYPRIYVDCNLLCRICRVPFFAEEVSRPTFDGSSNSWKFSQQYVGRKDKATTEVTSDSAQTVTKMSNIRGNEDNEGEA</sequence>
<dbReference type="PANTHER" id="PTHR44137:SF58">
    <property type="entry name" value="J DOMAIN-CONTAINING PROTEIN"/>
    <property type="match status" value="1"/>
</dbReference>
<reference evidence="3 4" key="1">
    <citation type="journal article" date="2023" name="Hortic Res">
        <title>Pangenome of water caltrop reveals structural variations and asymmetric subgenome divergence after allopolyploidization.</title>
        <authorList>
            <person name="Zhang X."/>
            <person name="Chen Y."/>
            <person name="Wang L."/>
            <person name="Yuan Y."/>
            <person name="Fang M."/>
            <person name="Shi L."/>
            <person name="Lu R."/>
            <person name="Comes H.P."/>
            <person name="Ma Y."/>
            <person name="Chen Y."/>
            <person name="Huang G."/>
            <person name="Zhou Y."/>
            <person name="Zheng Z."/>
            <person name="Qiu Y."/>
        </authorList>
    </citation>
    <scope>NUCLEOTIDE SEQUENCE [LARGE SCALE GENOMIC DNA]</scope>
    <source>
        <strain evidence="3">F231</strain>
    </source>
</reference>
<dbReference type="InterPro" id="IPR056988">
    <property type="entry name" value="Zn_ribbon_pln"/>
</dbReference>
<dbReference type="Pfam" id="PF00226">
    <property type="entry name" value="DnaJ"/>
    <property type="match status" value="1"/>
</dbReference>
<dbReference type="PANTHER" id="PTHR44137">
    <property type="entry name" value="BNAC03G44070D PROTEIN"/>
    <property type="match status" value="1"/>
</dbReference>
<feature type="region of interest" description="Disordered" evidence="1">
    <location>
        <begin position="250"/>
        <end position="280"/>
    </location>
</feature>